<accession>A0A418M9H1</accession>
<evidence type="ECO:0000256" key="3">
    <source>
        <dbReference type="ARBA" id="ARBA00023157"/>
    </source>
</evidence>
<dbReference type="SMART" id="SM00131">
    <property type="entry name" value="KU"/>
    <property type="match status" value="1"/>
</dbReference>
<feature type="domain" description="BPTI/Kunitz inhibitor" evidence="4">
    <location>
        <begin position="30"/>
        <end position="79"/>
    </location>
</feature>
<keyword evidence="6" id="KW-1185">Reference proteome</keyword>
<dbReference type="InterPro" id="IPR050098">
    <property type="entry name" value="TFPI/VKTCI-like"/>
</dbReference>
<keyword evidence="3" id="KW-1015">Disulfide bond</keyword>
<keyword evidence="2" id="KW-0722">Serine protease inhibitor</keyword>
<dbReference type="SUPFAM" id="SSF57362">
    <property type="entry name" value="BPTI-like"/>
    <property type="match status" value="1"/>
</dbReference>
<sequence length="82" mass="9352">MKKPSRFIYLSGLLLVLQNCQSDCAKPERCELEPETGPCKALFIKFYYDKNENRCKEFVWGGCNGVVPFNTLEECSACECSK</sequence>
<comment type="caution">
    <text evidence="5">The sequence shown here is derived from an EMBL/GenBank/DDBJ whole genome shotgun (WGS) entry which is preliminary data.</text>
</comment>
<dbReference type="GO" id="GO:0005615">
    <property type="term" value="C:extracellular space"/>
    <property type="evidence" value="ECO:0007669"/>
    <property type="project" value="TreeGrafter"/>
</dbReference>
<evidence type="ECO:0000313" key="6">
    <source>
        <dbReference type="Proteomes" id="UP000283523"/>
    </source>
</evidence>
<gene>
    <name evidence="5" type="ORF">DYU11_16615</name>
</gene>
<dbReference type="PANTHER" id="PTHR10083">
    <property type="entry name" value="KUNITZ-TYPE PROTEASE INHIBITOR-RELATED"/>
    <property type="match status" value="1"/>
</dbReference>
<evidence type="ECO:0000259" key="4">
    <source>
        <dbReference type="PROSITE" id="PS50279"/>
    </source>
</evidence>
<dbReference type="AlphaFoldDB" id="A0A418M9H1"/>
<dbReference type="InterPro" id="IPR036880">
    <property type="entry name" value="Kunitz_BPTI_sf"/>
</dbReference>
<protein>
    <submittedName>
        <fullName evidence="5">Proteinase inhibitor I4 serpin</fullName>
    </submittedName>
</protein>
<dbReference type="EMBL" id="QXED01000004">
    <property type="protein sequence ID" value="RIV22723.1"/>
    <property type="molecule type" value="Genomic_DNA"/>
</dbReference>
<dbReference type="Gene3D" id="4.10.410.10">
    <property type="entry name" value="Pancreatic trypsin inhibitor Kunitz domain"/>
    <property type="match status" value="1"/>
</dbReference>
<evidence type="ECO:0000256" key="1">
    <source>
        <dbReference type="ARBA" id="ARBA00022690"/>
    </source>
</evidence>
<evidence type="ECO:0000313" key="5">
    <source>
        <dbReference type="EMBL" id="RIV22723.1"/>
    </source>
</evidence>
<dbReference type="PROSITE" id="PS50279">
    <property type="entry name" value="BPTI_KUNITZ_2"/>
    <property type="match status" value="1"/>
</dbReference>
<keyword evidence="1" id="KW-0646">Protease inhibitor</keyword>
<dbReference type="InterPro" id="IPR002223">
    <property type="entry name" value="Kunitz_BPTI"/>
</dbReference>
<organism evidence="5 6">
    <name type="scientific">Fibrisoma montanum</name>
    <dbReference type="NCBI Taxonomy" id="2305895"/>
    <lineage>
        <taxon>Bacteria</taxon>
        <taxon>Pseudomonadati</taxon>
        <taxon>Bacteroidota</taxon>
        <taxon>Cytophagia</taxon>
        <taxon>Cytophagales</taxon>
        <taxon>Spirosomataceae</taxon>
        <taxon>Fibrisoma</taxon>
    </lineage>
</organism>
<reference evidence="5 6" key="1">
    <citation type="submission" date="2018-08" db="EMBL/GenBank/DDBJ databases">
        <title>Fibrisoma montanum sp. nov., isolated from Danxia mountain soil.</title>
        <authorList>
            <person name="Huang Y."/>
        </authorList>
    </citation>
    <scope>NUCLEOTIDE SEQUENCE [LARGE SCALE GENOMIC DNA]</scope>
    <source>
        <strain evidence="5 6">HYT19</strain>
    </source>
</reference>
<dbReference type="OrthoDB" id="459223at2"/>
<dbReference type="Proteomes" id="UP000283523">
    <property type="component" value="Unassembled WGS sequence"/>
</dbReference>
<evidence type="ECO:0000256" key="2">
    <source>
        <dbReference type="ARBA" id="ARBA00022900"/>
    </source>
</evidence>
<dbReference type="PANTHER" id="PTHR10083:SF328">
    <property type="entry name" value="TISSUE FACTOR PATHWAY INHIBITOR"/>
    <property type="match status" value="1"/>
</dbReference>
<proteinExistence type="predicted"/>
<dbReference type="Pfam" id="PF00014">
    <property type="entry name" value="Kunitz_BPTI"/>
    <property type="match status" value="1"/>
</dbReference>
<dbReference type="GO" id="GO:0004867">
    <property type="term" value="F:serine-type endopeptidase inhibitor activity"/>
    <property type="evidence" value="ECO:0007669"/>
    <property type="project" value="UniProtKB-KW"/>
</dbReference>
<name>A0A418M9H1_9BACT</name>